<name>A0A0E9NI34_SAICN</name>
<dbReference type="InterPro" id="IPR047890">
    <property type="entry name" value="KHDC4_KH-I_first"/>
</dbReference>
<sequence>MSDDRKRKLDDPVDVQSTFTKIRKPDTPEGRRSETPNGNKEDAAAKAAAAAARINAMLAAKAPEASKSADAAAGEEKKPAAERPKDIYVQDDDYIKDIEINDLRNRYLLTKGSTQSEHLITLLIKQKTGADVTTRGKYYPDKSMATERDPPLYLHITSRTREGLEQAIEEVNQLMNTELPSLIDERRLRRFGPRPDEPGVERDEFGRRKWPEEKVYIGMESMPGFNVRAQVVGPQVTSSEKLH</sequence>
<dbReference type="PANTHER" id="PTHR15744">
    <property type="entry name" value="BLOM7"/>
    <property type="match status" value="1"/>
</dbReference>
<dbReference type="EMBL" id="BACD03000019">
    <property type="protein sequence ID" value="GAO49070.1"/>
    <property type="molecule type" value="Genomic_DNA"/>
</dbReference>
<feature type="compositionally biased region" description="Basic and acidic residues" evidence="1">
    <location>
        <begin position="1"/>
        <end position="11"/>
    </location>
</feature>
<reference evidence="3 4" key="1">
    <citation type="journal article" date="2011" name="J. Gen. Appl. Microbiol.">
        <title>Draft genome sequencing of the enigmatic yeast Saitoella complicata.</title>
        <authorList>
            <person name="Nishida H."/>
            <person name="Hamamoto M."/>
            <person name="Sugiyama J."/>
        </authorList>
    </citation>
    <scope>NUCLEOTIDE SEQUENCE [LARGE SCALE GENOMIC DNA]</scope>
    <source>
        <strain evidence="3 4">NRRL Y-17804</strain>
    </source>
</reference>
<dbReference type="FunFam" id="3.30.1370.10:FF:000051">
    <property type="entry name" value="Putative kh domain-containing protein"/>
    <property type="match status" value="1"/>
</dbReference>
<reference evidence="3 4" key="2">
    <citation type="journal article" date="2014" name="J. Gen. Appl. Microbiol.">
        <title>The early diverging ascomycetous budding yeast Saitoella complicata has three histone deacetylases belonging to the Clr6, Hos2, and Rpd3 lineages.</title>
        <authorList>
            <person name="Nishida H."/>
            <person name="Matsumoto T."/>
            <person name="Kondo S."/>
            <person name="Hamamoto M."/>
            <person name="Yoshikawa H."/>
        </authorList>
    </citation>
    <scope>NUCLEOTIDE SEQUENCE [LARGE SCALE GENOMIC DNA]</scope>
    <source>
        <strain evidence="3 4">NRRL Y-17804</strain>
    </source>
</reference>
<evidence type="ECO:0000259" key="2">
    <source>
        <dbReference type="Pfam" id="PF23469"/>
    </source>
</evidence>
<feature type="compositionally biased region" description="Basic and acidic residues" evidence="1">
    <location>
        <begin position="23"/>
        <end position="44"/>
    </location>
</feature>
<dbReference type="Pfam" id="PF23469">
    <property type="entry name" value="KH_12"/>
    <property type="match status" value="1"/>
</dbReference>
<dbReference type="Gene3D" id="3.30.1370.10">
    <property type="entry name" value="K Homology domain, type 1"/>
    <property type="match status" value="1"/>
</dbReference>
<dbReference type="InterPro" id="IPR056149">
    <property type="entry name" value="PRP5/DDX46/KHDC4_KH"/>
</dbReference>
<reference evidence="3 4" key="3">
    <citation type="journal article" date="2015" name="Genome Announc.">
        <title>Draft Genome Sequence of the Archiascomycetous Yeast Saitoella complicata.</title>
        <authorList>
            <person name="Yamauchi K."/>
            <person name="Kondo S."/>
            <person name="Hamamoto M."/>
            <person name="Takahashi Y."/>
            <person name="Ogura Y."/>
            <person name="Hayashi T."/>
            <person name="Nishida H."/>
        </authorList>
    </citation>
    <scope>NUCLEOTIDE SEQUENCE [LARGE SCALE GENOMIC DNA]</scope>
    <source>
        <strain evidence="3 4">NRRL Y-17804</strain>
    </source>
</reference>
<dbReference type="AlphaFoldDB" id="A0A0E9NI34"/>
<evidence type="ECO:0000313" key="3">
    <source>
        <dbReference type="EMBL" id="GAO49070.1"/>
    </source>
</evidence>
<evidence type="ECO:0000256" key="1">
    <source>
        <dbReference type="SAM" id="MobiDB-lite"/>
    </source>
</evidence>
<dbReference type="CDD" id="cd22385">
    <property type="entry name" value="KH-I_KHDC4_rpt1"/>
    <property type="match status" value="1"/>
</dbReference>
<dbReference type="InterPro" id="IPR036612">
    <property type="entry name" value="KH_dom_type_1_sf"/>
</dbReference>
<dbReference type="STRING" id="698492.A0A0E9NI34"/>
<dbReference type="GO" id="GO:0005634">
    <property type="term" value="C:nucleus"/>
    <property type="evidence" value="ECO:0007669"/>
    <property type="project" value="InterPro"/>
</dbReference>
<proteinExistence type="predicted"/>
<dbReference type="InterPro" id="IPR031121">
    <property type="entry name" value="RIK/BLOM7"/>
</dbReference>
<keyword evidence="4" id="KW-1185">Reference proteome</keyword>
<accession>A0A0E9NI34</accession>
<dbReference type="PANTHER" id="PTHR15744:SF0">
    <property type="entry name" value="KH HOMOLOGY DOMAIN-CONTAINING PROTEIN 4"/>
    <property type="match status" value="1"/>
</dbReference>
<feature type="region of interest" description="Disordered" evidence="1">
    <location>
        <begin position="60"/>
        <end position="86"/>
    </location>
</feature>
<evidence type="ECO:0000313" key="4">
    <source>
        <dbReference type="Proteomes" id="UP000033140"/>
    </source>
</evidence>
<dbReference type="GO" id="GO:0003723">
    <property type="term" value="F:RNA binding"/>
    <property type="evidence" value="ECO:0007669"/>
    <property type="project" value="InterPro"/>
</dbReference>
<feature type="compositionally biased region" description="Low complexity" evidence="1">
    <location>
        <begin position="60"/>
        <end position="72"/>
    </location>
</feature>
<dbReference type="SUPFAM" id="SSF54791">
    <property type="entry name" value="Eukaryotic type KH-domain (KH-domain type I)"/>
    <property type="match status" value="1"/>
</dbReference>
<dbReference type="Proteomes" id="UP000033140">
    <property type="component" value="Unassembled WGS sequence"/>
</dbReference>
<feature type="region of interest" description="Disordered" evidence="1">
    <location>
        <begin position="1"/>
        <end position="46"/>
    </location>
</feature>
<organism evidence="3 4">
    <name type="scientific">Saitoella complicata (strain BCRC 22490 / CBS 7301 / JCM 7358 / NBRC 10748 / NRRL Y-17804)</name>
    <dbReference type="NCBI Taxonomy" id="698492"/>
    <lineage>
        <taxon>Eukaryota</taxon>
        <taxon>Fungi</taxon>
        <taxon>Dikarya</taxon>
        <taxon>Ascomycota</taxon>
        <taxon>Taphrinomycotina</taxon>
        <taxon>Taphrinomycotina incertae sedis</taxon>
        <taxon>Saitoella</taxon>
    </lineage>
</organism>
<comment type="caution">
    <text evidence="3">The sequence shown here is derived from an EMBL/GenBank/DDBJ whole genome shotgun (WGS) entry which is preliminary data.</text>
</comment>
<feature type="compositionally biased region" description="Basic and acidic residues" evidence="1">
    <location>
        <begin position="74"/>
        <end position="86"/>
    </location>
</feature>
<feature type="domain" description="ATP-dependent RNA helicase PRP5/DDX46/KHDC4 KH" evidence="2">
    <location>
        <begin position="95"/>
        <end position="179"/>
    </location>
</feature>
<gene>
    <name evidence="3" type="ORF">G7K_3230-t2</name>
</gene>
<protein>
    <recommendedName>
        <fullName evidence="2">ATP-dependent RNA helicase PRP5/DDX46/KHDC4 KH domain-containing protein</fullName>
    </recommendedName>
</protein>